<dbReference type="Gene3D" id="3.40.630.10">
    <property type="entry name" value="Zn peptidases"/>
    <property type="match status" value="1"/>
</dbReference>
<dbReference type="PANTHER" id="PTHR37326:SF1">
    <property type="entry name" value="BLL3975 PROTEIN"/>
    <property type="match status" value="1"/>
</dbReference>
<gene>
    <name evidence="6" type="ORF">HJA87_20910</name>
</gene>
<dbReference type="CDD" id="cd06252">
    <property type="entry name" value="M14_ASTE_ASPA-like"/>
    <property type="match status" value="1"/>
</dbReference>
<dbReference type="SUPFAM" id="SSF53187">
    <property type="entry name" value="Zn-dependent exopeptidases"/>
    <property type="match status" value="1"/>
</dbReference>
<dbReference type="RefSeq" id="WP_222012395.1">
    <property type="nucleotide sequence ID" value="NZ_JABTXI010000008.1"/>
</dbReference>
<dbReference type="Proteomes" id="UP000720124">
    <property type="component" value="Unassembled WGS sequence"/>
</dbReference>
<dbReference type="Pfam" id="PF24827">
    <property type="entry name" value="AstE_AspA_cat"/>
    <property type="match status" value="1"/>
</dbReference>
<comment type="caution">
    <text evidence="6">The sequence shown here is derived from an EMBL/GenBank/DDBJ whole genome shotgun (WGS) entry which is preliminary data.</text>
</comment>
<protein>
    <submittedName>
        <fullName evidence="6">Succinylglutamate desuccinylase/aspartoacylase family protein</fullName>
    </submittedName>
</protein>
<evidence type="ECO:0000313" key="6">
    <source>
        <dbReference type="EMBL" id="MBY3592317.1"/>
    </source>
</evidence>
<dbReference type="PIRSF" id="PIRSF039012">
    <property type="entry name" value="ASP"/>
    <property type="match status" value="1"/>
</dbReference>
<comment type="cofactor">
    <cofactor evidence="1">
        <name>Zn(2+)</name>
        <dbReference type="ChEBI" id="CHEBI:29105"/>
    </cofactor>
</comment>
<evidence type="ECO:0000256" key="3">
    <source>
        <dbReference type="ARBA" id="ARBA00022801"/>
    </source>
</evidence>
<evidence type="ECO:0000313" key="7">
    <source>
        <dbReference type="Proteomes" id="UP000720124"/>
    </source>
</evidence>
<sequence length="334" mass="35390">MAATRAWTRIDFEKDGKQSDYVRVPFSSDKSAYGWIPVPMICIRNGHGPTALLTAGNHGDEYEGQIALLELARTITATELQGRIIILPALNYPAVVAGRRVSPLDDGNLNRLFPGEANGGPTAVIAHYVETVLFPLSDIVIDLHSGGKSLDHYPVALARPGLNPETTAKIHTLLQAFGAPYSVVTTGEGGGAGSTLYAAAEQHGIPALTTELGSGGTLSAHGLSIAKNGVRRVLKAYGIAPDVATAESPGTKFMRSLSRTGSVYAPRGGFFEPFVDCGENVVEGQDAGLLHSFEDPLAEPAKLVFEIDGVVICRRFPTLTERGDCLYSLMAETS</sequence>
<dbReference type="InterPro" id="IPR055438">
    <property type="entry name" value="AstE_AspA_cat"/>
</dbReference>
<organism evidence="6 7">
    <name type="scientific">Rhizobium bangladeshense</name>
    <dbReference type="NCBI Taxonomy" id="1138189"/>
    <lineage>
        <taxon>Bacteria</taxon>
        <taxon>Pseudomonadati</taxon>
        <taxon>Pseudomonadota</taxon>
        <taxon>Alphaproteobacteria</taxon>
        <taxon>Hyphomicrobiales</taxon>
        <taxon>Rhizobiaceae</taxon>
        <taxon>Rhizobium/Agrobacterium group</taxon>
        <taxon>Rhizobium</taxon>
    </lineage>
</organism>
<keyword evidence="7" id="KW-1185">Reference proteome</keyword>
<accession>A0ABS7LLE9</accession>
<dbReference type="PANTHER" id="PTHR37326">
    <property type="entry name" value="BLL3975 PROTEIN"/>
    <property type="match status" value="1"/>
</dbReference>
<name>A0ABS7LLE9_9HYPH</name>
<feature type="domain" description="Succinylglutamate desuccinylase/Aspartoacylase catalytic" evidence="5">
    <location>
        <begin position="48"/>
        <end position="236"/>
    </location>
</feature>
<keyword evidence="3" id="KW-0378">Hydrolase</keyword>
<reference evidence="6 7" key="1">
    <citation type="submission" date="2020-06" db="EMBL/GenBank/DDBJ databases">
        <title>Global-level population genomics: horizontal gene transfer, symbiosis and evolution in Rhizobia.</title>
        <authorList>
            <person name="Gai Y."/>
        </authorList>
    </citation>
    <scope>NUCLEOTIDE SEQUENCE [LARGE SCALE GENOMIC DNA]</scope>
    <source>
        <strain evidence="6 7">PLR6_1b</strain>
    </source>
</reference>
<keyword evidence="4" id="KW-0862">Zinc</keyword>
<evidence type="ECO:0000256" key="2">
    <source>
        <dbReference type="ARBA" id="ARBA00022723"/>
    </source>
</evidence>
<proteinExistence type="predicted"/>
<evidence type="ECO:0000256" key="4">
    <source>
        <dbReference type="ARBA" id="ARBA00022833"/>
    </source>
</evidence>
<dbReference type="InterPro" id="IPR053138">
    <property type="entry name" value="N-alpha-Ac-DABA_deacetylase"/>
</dbReference>
<dbReference type="EMBL" id="JABTXI010000008">
    <property type="protein sequence ID" value="MBY3592317.1"/>
    <property type="molecule type" value="Genomic_DNA"/>
</dbReference>
<evidence type="ECO:0000256" key="1">
    <source>
        <dbReference type="ARBA" id="ARBA00001947"/>
    </source>
</evidence>
<keyword evidence="2" id="KW-0479">Metal-binding</keyword>
<dbReference type="InterPro" id="IPR043795">
    <property type="entry name" value="N-alpha-Ac-DABA-like"/>
</dbReference>
<evidence type="ECO:0000259" key="5">
    <source>
        <dbReference type="Pfam" id="PF24827"/>
    </source>
</evidence>